<proteinExistence type="predicted"/>
<dbReference type="SUPFAM" id="SSF56300">
    <property type="entry name" value="Metallo-dependent phosphatases"/>
    <property type="match status" value="1"/>
</dbReference>
<dbReference type="RefSeq" id="WP_242613297.1">
    <property type="nucleotide sequence ID" value="NZ_SGWQ01000003.1"/>
</dbReference>
<dbReference type="GO" id="GO:0016787">
    <property type="term" value="F:hydrolase activity"/>
    <property type="evidence" value="ECO:0007669"/>
    <property type="project" value="InterPro"/>
</dbReference>
<reference evidence="2 3" key="1">
    <citation type="submission" date="2019-02" db="EMBL/GenBank/DDBJ databases">
        <title>Genomic Encyclopedia of Type Strains, Phase IV (KMG-IV): sequencing the most valuable type-strain genomes for metagenomic binning, comparative biology and taxonomic classification.</title>
        <authorList>
            <person name="Goeker M."/>
        </authorList>
    </citation>
    <scope>NUCLEOTIDE SEQUENCE [LARGE SCALE GENOMIC DNA]</scope>
    <source>
        <strain evidence="2 3">DSM 101727</strain>
    </source>
</reference>
<dbReference type="InterPro" id="IPR029052">
    <property type="entry name" value="Metallo-depent_PP-like"/>
</dbReference>
<comment type="caution">
    <text evidence="2">The sequence shown here is derived from an EMBL/GenBank/DDBJ whole genome shotgun (WGS) entry which is preliminary data.</text>
</comment>
<dbReference type="InterPro" id="IPR004843">
    <property type="entry name" value="Calcineurin-like_PHP"/>
</dbReference>
<gene>
    <name evidence="2" type="ORF">EV193_103354</name>
</gene>
<evidence type="ECO:0000259" key="1">
    <source>
        <dbReference type="Pfam" id="PF00149"/>
    </source>
</evidence>
<organism evidence="2 3">
    <name type="scientific">Herbihabitans rhizosphaerae</name>
    <dbReference type="NCBI Taxonomy" id="1872711"/>
    <lineage>
        <taxon>Bacteria</taxon>
        <taxon>Bacillati</taxon>
        <taxon>Actinomycetota</taxon>
        <taxon>Actinomycetes</taxon>
        <taxon>Pseudonocardiales</taxon>
        <taxon>Pseudonocardiaceae</taxon>
        <taxon>Herbihabitans</taxon>
    </lineage>
</organism>
<keyword evidence="3" id="KW-1185">Reference proteome</keyword>
<dbReference type="EMBL" id="SGWQ01000003">
    <property type="protein sequence ID" value="RZS41036.1"/>
    <property type="molecule type" value="Genomic_DNA"/>
</dbReference>
<dbReference type="Proteomes" id="UP000294257">
    <property type="component" value="Unassembled WGS sequence"/>
</dbReference>
<dbReference type="PANTHER" id="PTHR46546">
    <property type="entry name" value="SHEWANELLA-LIKE PROTEIN PHOSPHATASE 1"/>
    <property type="match status" value="1"/>
</dbReference>
<evidence type="ECO:0000313" key="3">
    <source>
        <dbReference type="Proteomes" id="UP000294257"/>
    </source>
</evidence>
<name>A0A4Q7KWR3_9PSEU</name>
<accession>A0A4Q7KWR3</accession>
<dbReference type="Pfam" id="PF00149">
    <property type="entry name" value="Metallophos"/>
    <property type="match status" value="1"/>
</dbReference>
<dbReference type="PANTHER" id="PTHR46546:SF4">
    <property type="entry name" value="SHEWANELLA-LIKE PROTEIN PHOSPHATASE 1"/>
    <property type="match status" value="1"/>
</dbReference>
<dbReference type="CDD" id="cd00144">
    <property type="entry name" value="MPP_PPP_family"/>
    <property type="match status" value="1"/>
</dbReference>
<feature type="domain" description="Calcineurin-like phosphoesterase" evidence="1">
    <location>
        <begin position="8"/>
        <end position="221"/>
    </location>
</feature>
<sequence length="274" mass="30152">MERAPSTYVVGDIHGHRDELVAALVDAGLLDADEKWSGGDAHMWFLGDFVDRGPDGVGVIDLVMRLAEEAAEADGSVDTLLGNHEVLLLGMHRFGDTEVPSDFGPRSFARSWEINGGQESDQDALTPEHIDWLLSRPLLAVVEDHLLMHSDTLEYLEWGTTIEEINSSVREVLHSDDLEQWWEVWRRMTTRYAFRGPRGEEVADDLMRTLGGEMVVHGHSVIADQLGLMPAQIDGPLRYAGGKALGVDGGVFVGGPCLVVKLPYEAEEAQEEAP</sequence>
<protein>
    <submittedName>
        <fullName evidence="2">Calcineurin-like phosphoesterase family protein</fullName>
    </submittedName>
</protein>
<dbReference type="AlphaFoldDB" id="A0A4Q7KWR3"/>
<dbReference type="Gene3D" id="3.60.21.10">
    <property type="match status" value="1"/>
</dbReference>
<evidence type="ECO:0000313" key="2">
    <source>
        <dbReference type="EMBL" id="RZS41036.1"/>
    </source>
</evidence>